<evidence type="ECO:0000313" key="3">
    <source>
        <dbReference type="Proteomes" id="UP001221142"/>
    </source>
</evidence>
<dbReference type="SUPFAM" id="SSF51445">
    <property type="entry name" value="(Trans)glycosidases"/>
    <property type="match status" value="1"/>
</dbReference>
<reference evidence="2" key="1">
    <citation type="submission" date="2023-03" db="EMBL/GenBank/DDBJ databases">
        <title>Massive genome expansion in bonnet fungi (Mycena s.s.) driven by repeated elements and novel gene families across ecological guilds.</title>
        <authorList>
            <consortium name="Lawrence Berkeley National Laboratory"/>
            <person name="Harder C.B."/>
            <person name="Miyauchi S."/>
            <person name="Viragh M."/>
            <person name="Kuo A."/>
            <person name="Thoen E."/>
            <person name="Andreopoulos B."/>
            <person name="Lu D."/>
            <person name="Skrede I."/>
            <person name="Drula E."/>
            <person name="Henrissat B."/>
            <person name="Morin E."/>
            <person name="Kohler A."/>
            <person name="Barry K."/>
            <person name="LaButti K."/>
            <person name="Morin E."/>
            <person name="Salamov A."/>
            <person name="Lipzen A."/>
            <person name="Mereny Z."/>
            <person name="Hegedus B."/>
            <person name="Baldrian P."/>
            <person name="Stursova M."/>
            <person name="Weitz H."/>
            <person name="Taylor A."/>
            <person name="Grigoriev I.V."/>
            <person name="Nagy L.G."/>
            <person name="Martin F."/>
            <person name="Kauserud H."/>
        </authorList>
    </citation>
    <scope>NUCLEOTIDE SEQUENCE</scope>
    <source>
        <strain evidence="2">9284</strain>
    </source>
</reference>
<dbReference type="Gene3D" id="3.20.20.80">
    <property type="entry name" value="Glycosidases"/>
    <property type="match status" value="1"/>
</dbReference>
<dbReference type="GO" id="GO:0005576">
    <property type="term" value="C:extracellular region"/>
    <property type="evidence" value="ECO:0007669"/>
    <property type="project" value="TreeGrafter"/>
</dbReference>
<dbReference type="PANTHER" id="PTHR45708">
    <property type="entry name" value="ENDOCHITINASE"/>
    <property type="match status" value="1"/>
</dbReference>
<organism evidence="2 3">
    <name type="scientific">Roridomyces roridus</name>
    <dbReference type="NCBI Taxonomy" id="1738132"/>
    <lineage>
        <taxon>Eukaryota</taxon>
        <taxon>Fungi</taxon>
        <taxon>Dikarya</taxon>
        <taxon>Basidiomycota</taxon>
        <taxon>Agaricomycotina</taxon>
        <taxon>Agaricomycetes</taxon>
        <taxon>Agaricomycetidae</taxon>
        <taxon>Agaricales</taxon>
        <taxon>Marasmiineae</taxon>
        <taxon>Mycenaceae</taxon>
        <taxon>Roridomyces</taxon>
    </lineage>
</organism>
<name>A0AAD7FX63_9AGAR</name>
<dbReference type="GO" id="GO:0005975">
    <property type="term" value="P:carbohydrate metabolic process"/>
    <property type="evidence" value="ECO:0007669"/>
    <property type="project" value="InterPro"/>
</dbReference>
<dbReference type="GO" id="GO:0004568">
    <property type="term" value="F:chitinase activity"/>
    <property type="evidence" value="ECO:0007669"/>
    <property type="project" value="TreeGrafter"/>
</dbReference>
<dbReference type="AlphaFoldDB" id="A0AAD7FX63"/>
<accession>A0AAD7FX63</accession>
<dbReference type="InterPro" id="IPR017853">
    <property type="entry name" value="GH"/>
</dbReference>
<dbReference type="InterPro" id="IPR050542">
    <property type="entry name" value="Glycosyl_Hydrlase18_Chitinase"/>
</dbReference>
<comment type="caution">
    <text evidence="2">The sequence shown here is derived from an EMBL/GenBank/DDBJ whole genome shotgun (WGS) entry which is preliminary data.</text>
</comment>
<dbReference type="Proteomes" id="UP001221142">
    <property type="component" value="Unassembled WGS sequence"/>
</dbReference>
<feature type="domain" description="GH18" evidence="1">
    <location>
        <begin position="35"/>
        <end position="308"/>
    </location>
</feature>
<proteinExistence type="predicted"/>
<dbReference type="InterPro" id="IPR001223">
    <property type="entry name" value="Glyco_hydro18_cat"/>
</dbReference>
<dbReference type="PANTHER" id="PTHR45708:SF60">
    <property type="entry name" value="III CHITINASE, PUTATIVE (AFU_ORTHOLOGUE AFUA_5G03850)-RELATED"/>
    <property type="match status" value="1"/>
</dbReference>
<dbReference type="PROSITE" id="PS51910">
    <property type="entry name" value="GH18_2"/>
    <property type="match status" value="1"/>
</dbReference>
<keyword evidence="2" id="KW-0378">Hydrolase</keyword>
<protein>
    <submittedName>
        <fullName evidence="2">Glycoside hydrolase superfamily</fullName>
    </submittedName>
</protein>
<keyword evidence="3" id="KW-1185">Reference proteome</keyword>
<evidence type="ECO:0000313" key="2">
    <source>
        <dbReference type="EMBL" id="KAJ7647689.1"/>
    </source>
</evidence>
<dbReference type="Pfam" id="PF00704">
    <property type="entry name" value="Glyco_hydro_18"/>
    <property type="match status" value="1"/>
</dbReference>
<gene>
    <name evidence="2" type="ORF">FB45DRAFT_894171</name>
</gene>
<evidence type="ECO:0000259" key="1">
    <source>
        <dbReference type="PROSITE" id="PS51910"/>
    </source>
</evidence>
<sequence>MQVATYKTSRWIRNREQYHVSSRGVLPDPVPERAVCLSSPFASRHYPASPRSFPFLSPLTCSSLFLAAFHINSDKTIHLNDNAPDDPMFTQMWSELGQMQASGIKVIGMLGGAAAGTYSLLGPDDFDTYYPVLADFITENHMDGMDLDVEQSTPISVIENLITQLKKDFGDDFIVTLAPVASALTEGSNLSGFDYLSLEKTMGSQISWYNAQFYSGFGSIFPDTQYVAIVNFDSGITAKRLVASVLTNPADGDGYIDTDEVVSSVHQLTAMYGSDFGGINGWEYFNALPNVTAPWEWAETMAAAITKGKSG</sequence>
<dbReference type="EMBL" id="JARKIF010000002">
    <property type="protein sequence ID" value="KAJ7647689.1"/>
    <property type="molecule type" value="Genomic_DNA"/>
</dbReference>